<feature type="signal peptide" evidence="3">
    <location>
        <begin position="1"/>
        <end position="26"/>
    </location>
</feature>
<feature type="region of interest" description="Disordered" evidence="1">
    <location>
        <begin position="116"/>
        <end position="146"/>
    </location>
</feature>
<keyword evidence="3" id="KW-0732">Signal</keyword>
<gene>
    <name evidence="4" type="ORF">HC031_03605</name>
</gene>
<keyword evidence="5" id="KW-1185">Reference proteome</keyword>
<comment type="caution">
    <text evidence="4">The sequence shown here is derived from an EMBL/GenBank/DDBJ whole genome shotgun (WGS) entry which is preliminary data.</text>
</comment>
<name>A0ABX0XSM0_9ACTN</name>
<feature type="transmembrane region" description="Helical" evidence="2">
    <location>
        <begin position="152"/>
        <end position="169"/>
    </location>
</feature>
<dbReference type="EMBL" id="JAATVY010000002">
    <property type="protein sequence ID" value="NJC68816.1"/>
    <property type="molecule type" value="Genomic_DNA"/>
</dbReference>
<evidence type="ECO:0000313" key="4">
    <source>
        <dbReference type="EMBL" id="NJC68816.1"/>
    </source>
</evidence>
<keyword evidence="2" id="KW-0472">Membrane</keyword>
<organism evidence="4 5">
    <name type="scientific">Planosporangium thailandense</name>
    <dbReference type="NCBI Taxonomy" id="765197"/>
    <lineage>
        <taxon>Bacteria</taxon>
        <taxon>Bacillati</taxon>
        <taxon>Actinomycetota</taxon>
        <taxon>Actinomycetes</taxon>
        <taxon>Micromonosporales</taxon>
        <taxon>Micromonosporaceae</taxon>
        <taxon>Planosporangium</taxon>
    </lineage>
</organism>
<feature type="transmembrane region" description="Helical" evidence="2">
    <location>
        <begin position="189"/>
        <end position="209"/>
    </location>
</feature>
<feature type="chain" id="PRO_5045067181" evidence="3">
    <location>
        <begin position="27"/>
        <end position="219"/>
    </location>
</feature>
<feature type="transmembrane region" description="Helical" evidence="2">
    <location>
        <begin position="69"/>
        <end position="91"/>
    </location>
</feature>
<sequence>MRVLASRRFVRGMLALPLAVATSALAAGLAGLVLINVGYPLRQILGLGGHEGSIWASTYYDAWGGPTLAGAWAVHAMGTILFFFPTLAWAIRGLLRAQIHLTGTASAEATSMVPVPGRAVTRPAPRPAKTPRSAKTPRRAETSRRAKIRQRAGVIAAALISAYALALLAHTVGIGDNVLWLPRDFRSGVALAIVLAPVIAAVLTVRTWWFPVSGEARLP</sequence>
<evidence type="ECO:0000256" key="1">
    <source>
        <dbReference type="SAM" id="MobiDB-lite"/>
    </source>
</evidence>
<evidence type="ECO:0000256" key="2">
    <source>
        <dbReference type="SAM" id="Phobius"/>
    </source>
</evidence>
<evidence type="ECO:0000256" key="3">
    <source>
        <dbReference type="SAM" id="SignalP"/>
    </source>
</evidence>
<keyword evidence="2" id="KW-1133">Transmembrane helix</keyword>
<keyword evidence="2" id="KW-0812">Transmembrane</keyword>
<accession>A0ABX0XSM0</accession>
<reference evidence="4 5" key="1">
    <citation type="submission" date="2020-03" db="EMBL/GenBank/DDBJ databases">
        <title>WGS of the type strain of Planosporangium spp.</title>
        <authorList>
            <person name="Thawai C."/>
        </authorList>
    </citation>
    <scope>NUCLEOTIDE SEQUENCE [LARGE SCALE GENOMIC DNA]</scope>
    <source>
        <strain evidence="4 5">TBRC 5610</strain>
    </source>
</reference>
<evidence type="ECO:0000313" key="5">
    <source>
        <dbReference type="Proteomes" id="UP000722989"/>
    </source>
</evidence>
<protein>
    <submittedName>
        <fullName evidence="4">Uncharacterized protein</fullName>
    </submittedName>
</protein>
<dbReference type="Proteomes" id="UP000722989">
    <property type="component" value="Unassembled WGS sequence"/>
</dbReference>
<proteinExistence type="predicted"/>